<protein>
    <recommendedName>
        <fullName evidence="2">C2 domain-containing protein</fullName>
    </recommendedName>
</protein>
<accession>A0A5J4VIT3</accession>
<feature type="domain" description="C2" evidence="2">
    <location>
        <begin position="45"/>
        <end position="171"/>
    </location>
</feature>
<feature type="compositionally biased region" description="Basic and acidic residues" evidence="1">
    <location>
        <begin position="1129"/>
        <end position="1173"/>
    </location>
</feature>
<feature type="compositionally biased region" description="Basic and acidic residues" evidence="1">
    <location>
        <begin position="1205"/>
        <end position="1241"/>
    </location>
</feature>
<feature type="compositionally biased region" description="Low complexity" evidence="1">
    <location>
        <begin position="1512"/>
        <end position="1523"/>
    </location>
</feature>
<feature type="compositionally biased region" description="Acidic residues" evidence="1">
    <location>
        <begin position="257"/>
        <end position="272"/>
    </location>
</feature>
<dbReference type="GO" id="GO:0006338">
    <property type="term" value="P:chromatin remodeling"/>
    <property type="evidence" value="ECO:0007669"/>
    <property type="project" value="TreeGrafter"/>
</dbReference>
<evidence type="ECO:0000259" key="2">
    <source>
        <dbReference type="PROSITE" id="PS50004"/>
    </source>
</evidence>
<dbReference type="InterPro" id="IPR043136">
    <property type="entry name" value="B30.2/SPRY_sf"/>
</dbReference>
<organism evidence="3 4">
    <name type="scientific">Streblomastix strix</name>
    <dbReference type="NCBI Taxonomy" id="222440"/>
    <lineage>
        <taxon>Eukaryota</taxon>
        <taxon>Metamonada</taxon>
        <taxon>Preaxostyla</taxon>
        <taxon>Oxymonadida</taxon>
        <taxon>Streblomastigidae</taxon>
        <taxon>Streblomastix</taxon>
    </lineage>
</organism>
<evidence type="ECO:0000313" key="3">
    <source>
        <dbReference type="EMBL" id="KAA6382269.1"/>
    </source>
</evidence>
<dbReference type="PANTHER" id="PTHR12374">
    <property type="entry name" value="TRANSCRIPTIONAL ADAPTOR 2 ADA2 -RELATED"/>
    <property type="match status" value="1"/>
</dbReference>
<dbReference type="GO" id="GO:0005634">
    <property type="term" value="C:nucleus"/>
    <property type="evidence" value="ECO:0007669"/>
    <property type="project" value="TreeGrafter"/>
</dbReference>
<reference evidence="3 4" key="1">
    <citation type="submission" date="2019-03" db="EMBL/GenBank/DDBJ databases">
        <title>Single cell metagenomics reveals metabolic interactions within the superorganism composed of flagellate Streblomastix strix and complex community of Bacteroidetes bacteria on its surface.</title>
        <authorList>
            <person name="Treitli S.C."/>
            <person name="Kolisko M."/>
            <person name="Husnik F."/>
            <person name="Keeling P."/>
            <person name="Hampl V."/>
        </authorList>
    </citation>
    <scope>NUCLEOTIDE SEQUENCE [LARGE SCALE GENOMIC DNA]</scope>
    <source>
        <strain evidence="3">ST1C</strain>
    </source>
</reference>
<dbReference type="GO" id="GO:0003713">
    <property type="term" value="F:transcription coactivator activity"/>
    <property type="evidence" value="ECO:0007669"/>
    <property type="project" value="TreeGrafter"/>
</dbReference>
<feature type="region of interest" description="Disordered" evidence="1">
    <location>
        <begin position="468"/>
        <end position="487"/>
    </location>
</feature>
<feature type="compositionally biased region" description="Basic and acidic residues" evidence="1">
    <location>
        <begin position="371"/>
        <end position="421"/>
    </location>
</feature>
<dbReference type="GO" id="GO:0006357">
    <property type="term" value="P:regulation of transcription by RNA polymerase II"/>
    <property type="evidence" value="ECO:0007669"/>
    <property type="project" value="TreeGrafter"/>
</dbReference>
<feature type="region of interest" description="Disordered" evidence="1">
    <location>
        <begin position="890"/>
        <end position="985"/>
    </location>
</feature>
<feature type="compositionally biased region" description="Polar residues" evidence="1">
    <location>
        <begin position="328"/>
        <end position="339"/>
    </location>
</feature>
<name>A0A5J4VIT3_9EUKA</name>
<feature type="compositionally biased region" description="Basic and acidic residues" evidence="1">
    <location>
        <begin position="1251"/>
        <end position="1265"/>
    </location>
</feature>
<feature type="compositionally biased region" description="Basic and acidic residues" evidence="1">
    <location>
        <begin position="1182"/>
        <end position="1195"/>
    </location>
</feature>
<sequence>ILPALQNELDEEKQEQDRLDNLKKQLEDQRKKEDEKKKDDEKKKKAEQDKKRKAEEPQFVKGVVKVDVGQLRSYLPPPKDGQTDPYVVLVLGPEKRKTKDIKNQPKPNFNEKFDIPFDPEQTKDRDLVVEVWDKNKDDDDDDDGVDKLVGQAVVPILPFLENFSDANPELHGIDENKDQPTGKIKLNVVYEHDPFVNDRELQGINEVISDDSEDTHDSEIEDEERQIDDDLDQIDNEVNNLVSDDEDDTSSSSLSSSEDEEDTTSDDDDQDQSDYIKPKRKGKGKDKDKAKKPTEKQKQEKKQRDLEAKLKQIEKENEKRKGVKLPPSSEQKPKTSQFVPKSARNPPLRKKEAKDKKDQEAFDRAYPQVNRPKEKEQQKENIEKPVKLNKKDEKDPKKQEQLKENTEKPQKFNKKDEKDPKIEEIIEPAFFLEETKIPGILMIVPNVKYFNKQHQNEIAKKMQIPPQYSTQTPQTLKQQSFQQQTPDKIKPSVIVTPQAVQQQQISPKSTTVPSKLAQTQPKQQQQLQPSPPFNRLKFADPEFQQALQQLQVQLSDIFLPNIIVKKNAFSIQIPPEIFKSSRFSPFHKYQVRNAMSSTRYSVPADQKMADSYQKAVTQRQAPRRYRDIGKQGINLQSPYLRTTQPAQYSQPNQFYSPMSGQTAPGQAKLVQTEYPRYSKNQFGNPNTNTPQRSVSPALPQNIRKSKSPNLRNSQSSNIRSSKSPSRGSSPTRQTATERLHDLILATKLEHSVSIAIEPAISVFGQIQENYAKSGVTIGWEAGKGEINKKHAIWKFEVKFNGNEMERGIGIMSGKDLPYPPFDNLQDRVAWYRGNNGALHLRGAEFDGGEPWGSGDVVTIEVDMGNYDMNEKEYREMEASEKQDLELKKIKKKEKEQKQSQWKKSHKAKIVPNDQKKNKDNNKQKDKHSPIKENIQKLDDQGKIVRFKSTKEQHEYQKWQKDQQKQKMRERDRKKQENKYDQKLEELKEQRKNKNVEERRKAYFYVNGNKQKFCIINIPRTVRFMLCLGGSGCQLEVLKMEQVLKSDIDFINEKAEKIVNDFEEKEKEALELVEIETRQLNDQEQEIIALLKKEVEEQRKIQKEKEKEDNEFRIQKRKKEIQREKKKQKEKREQERQKRRYERAQRNKDRRERRERLKEKQKMIEDKLKSKEDIGGDGIIRAVDLEKDKEKEIKKERERKRRQRKQDKYVQRQKDKEEQKKALEKQNEKYKEQLKEDDEKYKKYQQQKRRRHEQEYKQWMKQERQRRNNIVREQSQQFLSNSLAQISPMISQQMKQAIALPATQPSSLSMQLSPSEQYGSQFQQGNERTFDDIYSAPVSLTYSPSPSKPEKSNSPKPLYSNQQKKPADNQQKYSLSEYILKNDNKEGQELPASMTLPLTLSIQFPSYPVIDHDQRVQQEIARQMKAVHKWTRYIDWGQQIEVPSQNYKIIKNVDLEIEQTEDKLEKVKEEIVYLNRQVQQIDEANQIAQQQLRKSNKLNSSQKLRKSEDRKSSNNNTNDTSVNSPDLESSSGQKSPMQFRDKQRKEIEMRLSQLYKQEQTLLNRKAQLVQLKDKKRDGEKEMIDDELSGI</sequence>
<feature type="compositionally biased region" description="Polar residues" evidence="1">
    <location>
        <begin position="1358"/>
        <end position="1369"/>
    </location>
</feature>
<feature type="region of interest" description="Disordered" evidence="1">
    <location>
        <begin position="616"/>
        <end position="640"/>
    </location>
</feature>
<feature type="non-terminal residue" evidence="3">
    <location>
        <position position="1"/>
    </location>
</feature>
<feature type="region of interest" description="Disordered" evidence="1">
    <location>
        <begin position="1105"/>
        <end position="1273"/>
    </location>
</feature>
<feature type="region of interest" description="Disordered" evidence="1">
    <location>
        <begin position="96"/>
        <end position="120"/>
    </location>
</feature>
<feature type="region of interest" description="Disordered" evidence="1">
    <location>
        <begin position="1569"/>
        <end position="1589"/>
    </location>
</feature>
<dbReference type="Pfam" id="PF00168">
    <property type="entry name" value="C2"/>
    <property type="match status" value="1"/>
</dbReference>
<feature type="compositionally biased region" description="Low complexity" evidence="1">
    <location>
        <begin position="518"/>
        <end position="528"/>
    </location>
</feature>
<feature type="compositionally biased region" description="Low complexity" evidence="1">
    <location>
        <begin position="471"/>
        <end position="485"/>
    </location>
</feature>
<feature type="region of interest" description="Disordered" evidence="1">
    <location>
        <begin position="1491"/>
        <end position="1545"/>
    </location>
</feature>
<dbReference type="InterPro" id="IPR000008">
    <property type="entry name" value="C2_dom"/>
</dbReference>
<dbReference type="Gene3D" id="2.60.120.920">
    <property type="match status" value="1"/>
</dbReference>
<dbReference type="Proteomes" id="UP000324800">
    <property type="component" value="Unassembled WGS sequence"/>
</dbReference>
<feature type="compositionally biased region" description="Basic and acidic residues" evidence="1">
    <location>
        <begin position="349"/>
        <end position="363"/>
    </location>
</feature>
<dbReference type="PANTHER" id="PTHR12374:SF20">
    <property type="entry name" value="TRANSCRIPTIONAL ADAPTER 2-ALPHA"/>
    <property type="match status" value="1"/>
</dbReference>
<feature type="compositionally biased region" description="Low complexity" evidence="1">
    <location>
        <begin position="709"/>
        <end position="729"/>
    </location>
</feature>
<evidence type="ECO:0000256" key="1">
    <source>
        <dbReference type="SAM" id="MobiDB-lite"/>
    </source>
</evidence>
<gene>
    <name evidence="3" type="ORF">EZS28_022204</name>
</gene>
<feature type="region of interest" description="Disordered" evidence="1">
    <location>
        <begin position="677"/>
        <end position="734"/>
    </location>
</feature>
<feature type="compositionally biased region" description="Basic and acidic residues" evidence="1">
    <location>
        <begin position="1570"/>
        <end position="1580"/>
    </location>
</feature>
<feature type="region of interest" description="Disordered" evidence="1">
    <location>
        <begin position="194"/>
        <end position="421"/>
    </location>
</feature>
<feature type="region of interest" description="Disordered" evidence="1">
    <location>
        <begin position="1"/>
        <end position="59"/>
    </location>
</feature>
<dbReference type="EMBL" id="SNRW01006876">
    <property type="protein sequence ID" value="KAA6382269.1"/>
    <property type="molecule type" value="Genomic_DNA"/>
</dbReference>
<feature type="compositionally biased region" description="Polar residues" evidence="1">
    <location>
        <begin position="500"/>
        <end position="517"/>
    </location>
</feature>
<proteinExistence type="predicted"/>
<dbReference type="SMART" id="SM00239">
    <property type="entry name" value="C2"/>
    <property type="match status" value="1"/>
</dbReference>
<feature type="compositionally biased region" description="Basic and acidic residues" evidence="1">
    <location>
        <begin position="913"/>
        <end position="985"/>
    </location>
</feature>
<feature type="compositionally biased region" description="Basic residues" evidence="1">
    <location>
        <begin position="1114"/>
        <end position="1128"/>
    </location>
</feature>
<dbReference type="InterPro" id="IPR035892">
    <property type="entry name" value="C2_domain_sf"/>
</dbReference>
<feature type="compositionally biased region" description="Polar residues" evidence="1">
    <location>
        <begin position="1491"/>
        <end position="1501"/>
    </location>
</feature>
<feature type="compositionally biased region" description="Polar residues" evidence="1">
    <location>
        <begin position="1525"/>
        <end position="1535"/>
    </location>
</feature>
<feature type="compositionally biased region" description="Basic and acidic residues" evidence="1">
    <location>
        <begin position="285"/>
        <end position="320"/>
    </location>
</feature>
<feature type="region of interest" description="Disordered" evidence="1">
    <location>
        <begin position="500"/>
        <end position="530"/>
    </location>
</feature>
<evidence type="ECO:0000313" key="4">
    <source>
        <dbReference type="Proteomes" id="UP000324800"/>
    </source>
</evidence>
<dbReference type="GO" id="GO:0003682">
    <property type="term" value="F:chromatin binding"/>
    <property type="evidence" value="ECO:0007669"/>
    <property type="project" value="TreeGrafter"/>
</dbReference>
<dbReference type="OrthoDB" id="270970at2759"/>
<feature type="compositionally biased region" description="Basic and acidic residues" evidence="1">
    <location>
        <begin position="15"/>
        <end position="58"/>
    </location>
</feature>
<feature type="compositionally biased region" description="Polar residues" evidence="1">
    <location>
        <begin position="678"/>
        <end position="694"/>
    </location>
</feature>
<dbReference type="SUPFAM" id="SSF49562">
    <property type="entry name" value="C2 domain (Calcium/lipid-binding domain, CaLB)"/>
    <property type="match status" value="1"/>
</dbReference>
<dbReference type="Gene3D" id="2.60.40.150">
    <property type="entry name" value="C2 domain"/>
    <property type="match status" value="1"/>
</dbReference>
<feature type="region of interest" description="Disordered" evidence="1">
    <location>
        <begin position="1336"/>
        <end position="1369"/>
    </location>
</feature>
<feature type="compositionally biased region" description="Acidic residues" evidence="1">
    <location>
        <begin position="208"/>
        <end position="235"/>
    </location>
</feature>
<comment type="caution">
    <text evidence="3">The sequence shown here is derived from an EMBL/GenBank/DDBJ whole genome shotgun (WGS) entry which is preliminary data.</text>
</comment>
<dbReference type="PROSITE" id="PS50004">
    <property type="entry name" value="C2"/>
    <property type="match status" value="1"/>
</dbReference>